<dbReference type="AlphaFoldDB" id="A0AA38G6X3"/>
<feature type="non-terminal residue" evidence="2">
    <location>
        <position position="1"/>
    </location>
</feature>
<dbReference type="EMBL" id="JAHRHJ020000004">
    <property type="protein sequence ID" value="KAH9317192.1"/>
    <property type="molecule type" value="Genomic_DNA"/>
</dbReference>
<evidence type="ECO:0000313" key="2">
    <source>
        <dbReference type="EMBL" id="KAH9317192.1"/>
    </source>
</evidence>
<comment type="caution">
    <text evidence="2">The sequence shown here is derived from an EMBL/GenBank/DDBJ whole genome shotgun (WGS) entry which is preliminary data.</text>
</comment>
<organism evidence="2 3">
    <name type="scientific">Taxus chinensis</name>
    <name type="common">Chinese yew</name>
    <name type="synonym">Taxus wallichiana var. chinensis</name>
    <dbReference type="NCBI Taxonomy" id="29808"/>
    <lineage>
        <taxon>Eukaryota</taxon>
        <taxon>Viridiplantae</taxon>
        <taxon>Streptophyta</taxon>
        <taxon>Embryophyta</taxon>
        <taxon>Tracheophyta</taxon>
        <taxon>Spermatophyta</taxon>
        <taxon>Pinopsida</taxon>
        <taxon>Pinidae</taxon>
        <taxon>Conifers II</taxon>
        <taxon>Cupressales</taxon>
        <taxon>Taxaceae</taxon>
        <taxon>Taxus</taxon>
    </lineage>
</organism>
<name>A0AA38G6X3_TAXCH</name>
<evidence type="ECO:0000256" key="1">
    <source>
        <dbReference type="SAM" id="Phobius"/>
    </source>
</evidence>
<evidence type="ECO:0000313" key="3">
    <source>
        <dbReference type="Proteomes" id="UP000824469"/>
    </source>
</evidence>
<reference evidence="2 3" key="1">
    <citation type="journal article" date="2021" name="Nat. Plants">
        <title>The Taxus genome provides insights into paclitaxel biosynthesis.</title>
        <authorList>
            <person name="Xiong X."/>
            <person name="Gou J."/>
            <person name="Liao Q."/>
            <person name="Li Y."/>
            <person name="Zhou Q."/>
            <person name="Bi G."/>
            <person name="Li C."/>
            <person name="Du R."/>
            <person name="Wang X."/>
            <person name="Sun T."/>
            <person name="Guo L."/>
            <person name="Liang H."/>
            <person name="Lu P."/>
            <person name="Wu Y."/>
            <person name="Zhang Z."/>
            <person name="Ro D.K."/>
            <person name="Shang Y."/>
            <person name="Huang S."/>
            <person name="Yan J."/>
        </authorList>
    </citation>
    <scope>NUCLEOTIDE SEQUENCE [LARGE SCALE GENOMIC DNA]</scope>
    <source>
        <tissue evidence="2">Leaf</tissue>
    </source>
</reference>
<sequence length="76" mass="8391">VVGVTGFILTKLDGTARDESYELMVLHYVVTLKIWLTYSIFSFLPKIVNKPTSNDPIPSPQGGNKPQITIAITTIK</sequence>
<proteinExistence type="predicted"/>
<feature type="transmembrane region" description="Helical" evidence="1">
    <location>
        <begin position="25"/>
        <end position="44"/>
    </location>
</feature>
<keyword evidence="3" id="KW-1185">Reference proteome</keyword>
<accession>A0AA38G6X3</accession>
<dbReference type="Proteomes" id="UP000824469">
    <property type="component" value="Unassembled WGS sequence"/>
</dbReference>
<gene>
    <name evidence="2" type="ORF">KI387_018961</name>
</gene>
<keyword evidence="1" id="KW-0812">Transmembrane</keyword>
<feature type="non-terminal residue" evidence="2">
    <location>
        <position position="76"/>
    </location>
</feature>
<protein>
    <submittedName>
        <fullName evidence="2">Uncharacterized protein</fullName>
    </submittedName>
</protein>
<keyword evidence="1" id="KW-0472">Membrane</keyword>
<keyword evidence="1" id="KW-1133">Transmembrane helix</keyword>